<reference evidence="1 2" key="1">
    <citation type="journal article" date="2019" name="Nat. Ecol. Evol.">
        <title>Megaphylogeny resolves global patterns of mushroom evolution.</title>
        <authorList>
            <person name="Varga T."/>
            <person name="Krizsan K."/>
            <person name="Foldi C."/>
            <person name="Dima B."/>
            <person name="Sanchez-Garcia M."/>
            <person name="Sanchez-Ramirez S."/>
            <person name="Szollosi G.J."/>
            <person name="Szarkandi J.G."/>
            <person name="Papp V."/>
            <person name="Albert L."/>
            <person name="Andreopoulos W."/>
            <person name="Angelini C."/>
            <person name="Antonin V."/>
            <person name="Barry K.W."/>
            <person name="Bougher N.L."/>
            <person name="Buchanan P."/>
            <person name="Buyck B."/>
            <person name="Bense V."/>
            <person name="Catcheside P."/>
            <person name="Chovatia M."/>
            <person name="Cooper J."/>
            <person name="Damon W."/>
            <person name="Desjardin D."/>
            <person name="Finy P."/>
            <person name="Geml J."/>
            <person name="Haridas S."/>
            <person name="Hughes K."/>
            <person name="Justo A."/>
            <person name="Karasinski D."/>
            <person name="Kautmanova I."/>
            <person name="Kiss B."/>
            <person name="Kocsube S."/>
            <person name="Kotiranta H."/>
            <person name="LaButti K.M."/>
            <person name="Lechner B.E."/>
            <person name="Liimatainen K."/>
            <person name="Lipzen A."/>
            <person name="Lukacs Z."/>
            <person name="Mihaltcheva S."/>
            <person name="Morgado L.N."/>
            <person name="Niskanen T."/>
            <person name="Noordeloos M.E."/>
            <person name="Ohm R.A."/>
            <person name="Ortiz-Santana B."/>
            <person name="Ovrebo C."/>
            <person name="Racz N."/>
            <person name="Riley R."/>
            <person name="Savchenko A."/>
            <person name="Shiryaev A."/>
            <person name="Soop K."/>
            <person name="Spirin V."/>
            <person name="Szebenyi C."/>
            <person name="Tomsovsky M."/>
            <person name="Tulloss R.E."/>
            <person name="Uehling J."/>
            <person name="Grigoriev I.V."/>
            <person name="Vagvolgyi C."/>
            <person name="Papp T."/>
            <person name="Martin F.M."/>
            <person name="Miettinen O."/>
            <person name="Hibbett D.S."/>
            <person name="Nagy L.G."/>
        </authorList>
    </citation>
    <scope>NUCLEOTIDE SEQUENCE [LARGE SCALE GENOMIC DNA]</scope>
    <source>
        <strain evidence="1 2">NL-1719</strain>
    </source>
</reference>
<gene>
    <name evidence="1" type="ORF">BDN72DRAFT_905931</name>
</gene>
<name>A0ACD3A128_9AGAR</name>
<accession>A0ACD3A128</accession>
<evidence type="ECO:0000313" key="2">
    <source>
        <dbReference type="Proteomes" id="UP000308600"/>
    </source>
</evidence>
<organism evidence="1 2">
    <name type="scientific">Pluteus cervinus</name>
    <dbReference type="NCBI Taxonomy" id="181527"/>
    <lineage>
        <taxon>Eukaryota</taxon>
        <taxon>Fungi</taxon>
        <taxon>Dikarya</taxon>
        <taxon>Basidiomycota</taxon>
        <taxon>Agaricomycotina</taxon>
        <taxon>Agaricomycetes</taxon>
        <taxon>Agaricomycetidae</taxon>
        <taxon>Agaricales</taxon>
        <taxon>Pluteineae</taxon>
        <taxon>Pluteaceae</taxon>
        <taxon>Pluteus</taxon>
    </lineage>
</organism>
<dbReference type="EMBL" id="ML209004">
    <property type="protein sequence ID" value="TFK59356.1"/>
    <property type="molecule type" value="Genomic_DNA"/>
</dbReference>
<proteinExistence type="predicted"/>
<dbReference type="Proteomes" id="UP000308600">
    <property type="component" value="Unassembled WGS sequence"/>
</dbReference>
<sequence length="147" mass="16059">MDTHLNQQLVESGHPMGLTASTVRDLPGAFDAPDLSLHQQLPLDHLASDPSFTPAVPANIFEAGSVDQALLSVDQWLAASLERSKEAQHAVLCAMAARLKEALREKFALKASVEPLEECVRKSFAAFARRLQFSLTCMSRPFGPFVE</sequence>
<evidence type="ECO:0000313" key="1">
    <source>
        <dbReference type="EMBL" id="TFK59356.1"/>
    </source>
</evidence>
<keyword evidence="2" id="KW-1185">Reference proteome</keyword>
<protein>
    <submittedName>
        <fullName evidence="1">Uncharacterized protein</fullName>
    </submittedName>
</protein>